<evidence type="ECO:0000313" key="3">
    <source>
        <dbReference type="Proteomes" id="UP000245489"/>
    </source>
</evidence>
<gene>
    <name evidence="2" type="ORF">LV89_02144</name>
</gene>
<dbReference type="SUPFAM" id="SSF51206">
    <property type="entry name" value="cAMP-binding domain-like"/>
    <property type="match status" value="1"/>
</dbReference>
<accession>A0A316EUM6</accession>
<comment type="caution">
    <text evidence="2">The sequence shown here is derived from an EMBL/GenBank/DDBJ whole genome shotgun (WGS) entry which is preliminary data.</text>
</comment>
<keyword evidence="3" id="KW-1185">Reference proteome</keyword>
<dbReference type="Pfam" id="PF00027">
    <property type="entry name" value="cNMP_binding"/>
    <property type="match status" value="1"/>
</dbReference>
<dbReference type="EMBL" id="QGGO01000009">
    <property type="protein sequence ID" value="PWK26938.1"/>
    <property type="molecule type" value="Genomic_DNA"/>
</dbReference>
<dbReference type="OrthoDB" id="663011at2"/>
<reference evidence="2 3" key="1">
    <citation type="submission" date="2018-05" db="EMBL/GenBank/DDBJ databases">
        <title>Genomic Encyclopedia of Archaeal and Bacterial Type Strains, Phase II (KMG-II): from individual species to whole genera.</title>
        <authorList>
            <person name="Goeker M."/>
        </authorList>
    </citation>
    <scope>NUCLEOTIDE SEQUENCE [LARGE SCALE GENOMIC DNA]</scope>
    <source>
        <strain evidence="2 3">DSM 22214</strain>
    </source>
</reference>
<evidence type="ECO:0000259" key="1">
    <source>
        <dbReference type="PROSITE" id="PS50042"/>
    </source>
</evidence>
<dbReference type="InterPro" id="IPR000595">
    <property type="entry name" value="cNMP-bd_dom"/>
</dbReference>
<dbReference type="CDD" id="cd00038">
    <property type="entry name" value="CAP_ED"/>
    <property type="match status" value="1"/>
</dbReference>
<name>A0A316EUM6_9BACT</name>
<dbReference type="Proteomes" id="UP000245489">
    <property type="component" value="Unassembled WGS sequence"/>
</dbReference>
<protein>
    <submittedName>
        <fullName evidence="2">CRP-like cAMP-binding protein</fullName>
    </submittedName>
</protein>
<dbReference type="Gene3D" id="2.60.120.10">
    <property type="entry name" value="Jelly Rolls"/>
    <property type="match status" value="1"/>
</dbReference>
<organism evidence="2 3">
    <name type="scientific">Arcicella aurantiaca</name>
    <dbReference type="NCBI Taxonomy" id="591202"/>
    <lineage>
        <taxon>Bacteria</taxon>
        <taxon>Pseudomonadati</taxon>
        <taxon>Bacteroidota</taxon>
        <taxon>Cytophagia</taxon>
        <taxon>Cytophagales</taxon>
        <taxon>Flectobacillaceae</taxon>
        <taxon>Arcicella</taxon>
    </lineage>
</organism>
<dbReference type="PROSITE" id="PS50042">
    <property type="entry name" value="CNMP_BINDING_3"/>
    <property type="match status" value="1"/>
</dbReference>
<sequence>MNLPPDLCLVREKIMFFGVYPSESEIEFLRPYLISKTYKKGEIILKAGDICTEAYFIKKGLMRSFQMMPNGNQKTYIISRELNIFTEHVSFMSQTPSTDFIEAIEETEVVAFNYEDLMSLYTKYHVWETIGRKISDINFIISQKRLRSMMNDDAATRYKKFQHSYQNILHRIPQHIVASYLGITPQSLSRLKRELDGCSE</sequence>
<proteinExistence type="predicted"/>
<evidence type="ECO:0000313" key="2">
    <source>
        <dbReference type="EMBL" id="PWK26938.1"/>
    </source>
</evidence>
<dbReference type="InterPro" id="IPR014710">
    <property type="entry name" value="RmlC-like_jellyroll"/>
</dbReference>
<dbReference type="AlphaFoldDB" id="A0A316EUM6"/>
<feature type="domain" description="Cyclic nucleotide-binding" evidence="1">
    <location>
        <begin position="33"/>
        <end position="120"/>
    </location>
</feature>
<dbReference type="InterPro" id="IPR018490">
    <property type="entry name" value="cNMP-bd_dom_sf"/>
</dbReference>
<dbReference type="RefSeq" id="WP_109742880.1">
    <property type="nucleotide sequence ID" value="NZ_QGGO01000009.1"/>
</dbReference>